<feature type="region of interest" description="Disordered" evidence="1">
    <location>
        <begin position="21"/>
        <end position="63"/>
    </location>
</feature>
<dbReference type="InterPro" id="IPR036249">
    <property type="entry name" value="Thioredoxin-like_sf"/>
</dbReference>
<comment type="caution">
    <text evidence="3">The sequence shown here is derived from an EMBL/GenBank/DDBJ whole genome shotgun (WGS) entry which is preliminary data.</text>
</comment>
<dbReference type="Gene3D" id="3.40.30.10">
    <property type="entry name" value="Glutaredoxin"/>
    <property type="match status" value="1"/>
</dbReference>
<reference evidence="4" key="1">
    <citation type="journal article" date="2019" name="Int. J. Syst. Evol. Microbiol.">
        <title>The Global Catalogue of Microorganisms (GCM) 10K type strain sequencing project: providing services to taxonomists for standard genome sequencing and annotation.</title>
        <authorList>
            <consortium name="The Broad Institute Genomics Platform"/>
            <consortium name="The Broad Institute Genome Sequencing Center for Infectious Disease"/>
            <person name="Wu L."/>
            <person name="Ma J."/>
        </authorList>
    </citation>
    <scope>NUCLEOTIDE SEQUENCE [LARGE SCALE GENOMIC DNA]</scope>
    <source>
        <strain evidence="4">CGMCC 4.1467</strain>
    </source>
</reference>
<evidence type="ECO:0000256" key="1">
    <source>
        <dbReference type="SAM" id="MobiDB-lite"/>
    </source>
</evidence>
<evidence type="ECO:0000313" key="4">
    <source>
        <dbReference type="Proteomes" id="UP001596472"/>
    </source>
</evidence>
<name>A0ABW2L0M1_9BACT</name>
<keyword evidence="4" id="KW-1185">Reference proteome</keyword>
<protein>
    <submittedName>
        <fullName evidence="3">Thioredoxin fold domain-containing protein</fullName>
    </submittedName>
</protein>
<gene>
    <name evidence="3" type="ORF">ACFQY0_01755</name>
</gene>
<proteinExistence type="predicted"/>
<dbReference type="Proteomes" id="UP001596472">
    <property type="component" value="Unassembled WGS sequence"/>
</dbReference>
<dbReference type="InterPro" id="IPR012336">
    <property type="entry name" value="Thioredoxin-like_fold"/>
</dbReference>
<dbReference type="RefSeq" id="WP_379708444.1">
    <property type="nucleotide sequence ID" value="NZ_JBHTBS010000001.1"/>
</dbReference>
<sequence length="303" mass="34131">MIRRLSWLSSVLILASCGTSEDPFETEPNPFGATGIPAALRRGDGQGGTPIAPGGISDEMKNNPGVVLDPNEIVYTDPDAEDPDSLPTELDTLLSEAPQEGPWSKSYTNVFKRARREDKPVLIWFTDSQNSVNCKMLSQELFGDVEFEEWAEETFVRLQVDSRVSGDNGDEVARRKDYVQELKKRFKVLGTPMLVVLTPAEDVIMREKGYVRGQANFKWGQLRQAAEVASKKHQAWKSKMEKKGYRTWKDPRGRKIFAKLVAYKDGELVIVEPDGTRARTKEKNLSPADQDWIAQQKRARGIE</sequence>
<evidence type="ECO:0000313" key="3">
    <source>
        <dbReference type="EMBL" id="MFC7335887.1"/>
    </source>
</evidence>
<dbReference type="EMBL" id="JBHTBS010000001">
    <property type="protein sequence ID" value="MFC7335887.1"/>
    <property type="molecule type" value="Genomic_DNA"/>
</dbReference>
<feature type="region of interest" description="Disordered" evidence="1">
    <location>
        <begin position="279"/>
        <end position="303"/>
    </location>
</feature>
<dbReference type="Gene3D" id="2.30.30.700">
    <property type="entry name" value="SLA1 homology domain 1"/>
    <property type="match status" value="1"/>
</dbReference>
<dbReference type="PROSITE" id="PS51257">
    <property type="entry name" value="PROKAR_LIPOPROTEIN"/>
    <property type="match status" value="1"/>
</dbReference>
<organism evidence="3 4">
    <name type="scientific">Haloferula chungangensis</name>
    <dbReference type="NCBI Taxonomy" id="1048331"/>
    <lineage>
        <taxon>Bacteria</taxon>
        <taxon>Pseudomonadati</taxon>
        <taxon>Verrucomicrobiota</taxon>
        <taxon>Verrucomicrobiia</taxon>
        <taxon>Verrucomicrobiales</taxon>
        <taxon>Verrucomicrobiaceae</taxon>
        <taxon>Haloferula</taxon>
    </lineage>
</organism>
<evidence type="ECO:0000259" key="2">
    <source>
        <dbReference type="Pfam" id="PF13098"/>
    </source>
</evidence>
<dbReference type="SUPFAM" id="SSF52833">
    <property type="entry name" value="Thioredoxin-like"/>
    <property type="match status" value="1"/>
</dbReference>
<feature type="domain" description="Thioredoxin-like fold" evidence="2">
    <location>
        <begin position="115"/>
        <end position="213"/>
    </location>
</feature>
<accession>A0ABW2L0M1</accession>
<dbReference type="Pfam" id="PF13098">
    <property type="entry name" value="Thioredoxin_2"/>
    <property type="match status" value="1"/>
</dbReference>